<proteinExistence type="predicted"/>
<dbReference type="Proteomes" id="UP001187868">
    <property type="component" value="Unassembled WGS sequence"/>
</dbReference>
<organism evidence="1 2">
    <name type="scientific">Dickeya solani</name>
    <dbReference type="NCBI Taxonomy" id="1089444"/>
    <lineage>
        <taxon>Bacteria</taxon>
        <taxon>Pseudomonadati</taxon>
        <taxon>Pseudomonadota</taxon>
        <taxon>Gammaproteobacteria</taxon>
        <taxon>Enterobacterales</taxon>
        <taxon>Pectobacteriaceae</taxon>
        <taxon>Dickeya</taxon>
    </lineage>
</organism>
<accession>A0ABU4EKP0</accession>
<evidence type="ECO:0000313" key="2">
    <source>
        <dbReference type="Proteomes" id="UP001187868"/>
    </source>
</evidence>
<comment type="caution">
    <text evidence="1">The sequence shown here is derived from an EMBL/GenBank/DDBJ whole genome shotgun (WGS) entry which is preliminary data.</text>
</comment>
<evidence type="ECO:0000313" key="1">
    <source>
        <dbReference type="EMBL" id="MDV7044641.1"/>
    </source>
</evidence>
<protein>
    <submittedName>
        <fullName evidence="1">Uncharacterized protein</fullName>
    </submittedName>
</protein>
<gene>
    <name evidence="1" type="ORF">RUJ08_21190</name>
</gene>
<name>A0ABU4EKP0_9GAMM</name>
<dbReference type="RefSeq" id="WP_241491005.1">
    <property type="nucleotide sequence ID" value="NZ_CP104920.1"/>
</dbReference>
<keyword evidence="2" id="KW-1185">Reference proteome</keyword>
<reference evidence="1 2" key="1">
    <citation type="submission" date="2023-10" db="EMBL/GenBank/DDBJ databases">
        <title>Clonality and diversity in the soft rot Dickeya solani phytopathogen.</title>
        <authorList>
            <person name="Pedron J."/>
            <person name="Van Gijisegem F."/>
            <person name="Portier P."/>
            <person name="Taghouti G."/>
        </authorList>
    </citation>
    <scope>NUCLEOTIDE SEQUENCE [LARGE SCALE GENOMIC DNA]</scope>
    <source>
        <strain evidence="1 2">FVG2-MFV017-A9</strain>
    </source>
</reference>
<dbReference type="EMBL" id="JAWLLM010000031">
    <property type="protein sequence ID" value="MDV7044641.1"/>
    <property type="molecule type" value="Genomic_DNA"/>
</dbReference>
<sequence length="127" mass="14272">MLGARERVLERYFMSEHTEKNGLQSADNGFKNTVQIYSFNDFMADNTEKIEMPAGGYVVIRCADRAIVARFDDFPVCDRALMYRKGDLVSFMPLQADEVIGTTKLLTQLLQRAGYTVSSSDIIKSSA</sequence>